<name>A0A8B3D0D4_9LEPT</name>
<dbReference type="EMBL" id="QHCS01000001">
    <property type="protein sequence ID" value="RHX88493.1"/>
    <property type="molecule type" value="Genomic_DNA"/>
</dbReference>
<accession>A0A8B3D0D4</accession>
<dbReference type="Proteomes" id="UP000266669">
    <property type="component" value="Unassembled WGS sequence"/>
</dbReference>
<comment type="caution">
    <text evidence="1">The sequence shown here is derived from an EMBL/GenBank/DDBJ whole genome shotgun (WGS) entry which is preliminary data.</text>
</comment>
<proteinExistence type="predicted"/>
<organism evidence="1 2">
    <name type="scientific">Leptospira stimsonii</name>
    <dbReference type="NCBI Taxonomy" id="2202203"/>
    <lineage>
        <taxon>Bacteria</taxon>
        <taxon>Pseudomonadati</taxon>
        <taxon>Spirochaetota</taxon>
        <taxon>Spirochaetia</taxon>
        <taxon>Leptospirales</taxon>
        <taxon>Leptospiraceae</taxon>
        <taxon>Leptospira</taxon>
    </lineage>
</organism>
<gene>
    <name evidence="1" type="ORF">DLM78_06015</name>
</gene>
<evidence type="ECO:0000313" key="1">
    <source>
        <dbReference type="EMBL" id="RHX88493.1"/>
    </source>
</evidence>
<evidence type="ECO:0000313" key="2">
    <source>
        <dbReference type="Proteomes" id="UP000266669"/>
    </source>
</evidence>
<dbReference type="AlphaFoldDB" id="A0A8B3D0D4"/>
<protein>
    <submittedName>
        <fullName evidence="1">Uncharacterized protein</fullName>
    </submittedName>
</protein>
<sequence length="60" mass="7238">MIGTSTREQLLHQKWKFQKINRDIPEIRLNFLKTILEGMKFPPKILSLEKTKFFHGKLRI</sequence>
<reference evidence="2" key="1">
    <citation type="submission" date="2018-05" db="EMBL/GenBank/DDBJ databases">
        <title>Leptospira yasudae sp. nov. and Leptospira stimsonii sp. nov., two pathogenic species of the genus Leptospira isolated from environmental sources.</title>
        <authorList>
            <person name="Casanovas-Massana A."/>
            <person name="Hamond C."/>
            <person name="Santos L.A."/>
            <person name="Hacker K.P."/>
            <person name="Balassiano I."/>
            <person name="Medeiros M.A."/>
            <person name="Reis M.G."/>
            <person name="Ko A.I."/>
            <person name="Wunder E.A."/>
        </authorList>
    </citation>
    <scope>NUCLEOTIDE SEQUENCE [LARGE SCALE GENOMIC DNA]</scope>
    <source>
        <strain evidence="2">AMB6-RJ</strain>
    </source>
</reference>